<keyword evidence="2" id="KW-1185">Reference proteome</keyword>
<dbReference type="Proteomes" id="UP000074914">
    <property type="component" value="Chromosome"/>
</dbReference>
<reference evidence="1 2" key="1">
    <citation type="submission" date="2015-11" db="EMBL/GenBank/DDBJ databases">
        <title>Exploring the genomic traits of fungus-feeding bacterial genus Collimonas.</title>
        <authorList>
            <person name="Song C."/>
            <person name="Schmidt R."/>
            <person name="de Jager V."/>
            <person name="Krzyzanowska D."/>
            <person name="Jongedijk E."/>
            <person name="Cankar K."/>
            <person name="Beekwilder J."/>
            <person name="van Veen A."/>
            <person name="de Boer W."/>
            <person name="van Veen J.A."/>
            <person name="Garbeva P."/>
        </authorList>
    </citation>
    <scope>NUCLEOTIDE SEQUENCE [LARGE SCALE GENOMIC DNA]</scope>
    <source>
        <strain evidence="1 2">Ter291</strain>
    </source>
</reference>
<gene>
    <name evidence="1" type="ORF">CPter291_3260</name>
</gene>
<evidence type="ECO:0000313" key="1">
    <source>
        <dbReference type="EMBL" id="AMP15497.1"/>
    </source>
</evidence>
<organism evidence="1 2">
    <name type="scientific">Collimonas pratensis</name>
    <dbReference type="NCBI Taxonomy" id="279113"/>
    <lineage>
        <taxon>Bacteria</taxon>
        <taxon>Pseudomonadati</taxon>
        <taxon>Pseudomonadota</taxon>
        <taxon>Betaproteobacteria</taxon>
        <taxon>Burkholderiales</taxon>
        <taxon>Oxalobacteraceae</taxon>
        <taxon>Collimonas</taxon>
    </lineage>
</organism>
<dbReference type="Pfam" id="PF04860">
    <property type="entry name" value="Phage_portal"/>
    <property type="match status" value="1"/>
</dbReference>
<sequence>MPIALTDSDFWSAFLGGGSFTGRRVTVDAALQLATVWACVRLLSETIATLPLGFYEKLADGSRKPATDHPLYDLLHNQPNAEMTAVQFWEAIIASMLLWGNAYIEKARIGKRIVALNFLLPARMQKRRLLSGAMEYNYRDLDGTQRIIPEDDLVNIPAFSLDGVNGLTPMSYGANVFGAAMATDEASSKVFSSGMRAAGFVKVTGSLKKEQREDLRASIKQFAAGGPEAGNVMVLENDSTYQQLTMNPGDSQMLESRSFNVEEMCRWFRVPPFMVGHSANSTNWGTGIEQQMIGFLTFSLRPWLTRVEQAIRKSLLSPGERSKFFAEFAIEGLLRADSAARAEYLAKMTQNGLMTRNEGRAYDNRAPLAGGDELTVQSNLVPLTMLGKITSTAGSAKSALRQWLGIKNDEDQNET</sequence>
<proteinExistence type="predicted"/>
<name>A0ABN4MDX9_9BURK</name>
<dbReference type="InterPro" id="IPR006427">
    <property type="entry name" value="Portal_HK97"/>
</dbReference>
<dbReference type="EMBL" id="CP013236">
    <property type="protein sequence ID" value="AMP15497.1"/>
    <property type="molecule type" value="Genomic_DNA"/>
</dbReference>
<protein>
    <submittedName>
        <fullName evidence="1">Phage portal protein, HK97 family</fullName>
    </submittedName>
</protein>
<dbReference type="InterPro" id="IPR006944">
    <property type="entry name" value="Phage/GTA_portal"/>
</dbReference>
<evidence type="ECO:0000313" key="2">
    <source>
        <dbReference type="Proteomes" id="UP000074914"/>
    </source>
</evidence>
<accession>A0ABN4MDX9</accession>
<dbReference type="NCBIfam" id="TIGR01537">
    <property type="entry name" value="portal_HK97"/>
    <property type="match status" value="1"/>
</dbReference>